<protein>
    <submittedName>
        <fullName evidence="1">Uncharacterized protein</fullName>
    </submittedName>
</protein>
<organism evidence="1 2">
    <name type="scientific">Theileria equi strain WA</name>
    <dbReference type="NCBI Taxonomy" id="1537102"/>
    <lineage>
        <taxon>Eukaryota</taxon>
        <taxon>Sar</taxon>
        <taxon>Alveolata</taxon>
        <taxon>Apicomplexa</taxon>
        <taxon>Aconoidasida</taxon>
        <taxon>Piroplasmida</taxon>
        <taxon>Theileriidae</taxon>
        <taxon>Theileria</taxon>
    </lineage>
</organism>
<proteinExistence type="predicted"/>
<keyword evidence="2" id="KW-1185">Reference proteome</keyword>
<dbReference type="EMBL" id="CP001670">
    <property type="protein sequence ID" value="AFZ81065.1"/>
    <property type="molecule type" value="Genomic_DNA"/>
</dbReference>
<gene>
    <name evidence="1" type="ORF">BEWA_004730</name>
</gene>
<accession>L0AZS0</accession>
<dbReference type="VEuPathDB" id="PiroplasmaDB:BEWA_004730"/>
<dbReference type="GeneID" id="15804733"/>
<reference evidence="1 2" key="1">
    <citation type="journal article" date="2012" name="BMC Genomics">
        <title>Comparative genomic analysis and phylogenetic position of Theileria equi.</title>
        <authorList>
            <person name="Kappmeyer L.S."/>
            <person name="Thiagarajan M."/>
            <person name="Herndon D.R."/>
            <person name="Ramsay J.D."/>
            <person name="Caler E."/>
            <person name="Djikeng A."/>
            <person name="Gillespie J.J."/>
            <person name="Lau A.O."/>
            <person name="Roalson E.H."/>
            <person name="Silva J.C."/>
            <person name="Silva M.G."/>
            <person name="Suarez C.E."/>
            <person name="Ueti M.W."/>
            <person name="Nene V.M."/>
            <person name="Mealey R.H."/>
            <person name="Knowles D.P."/>
            <person name="Brayton K.A."/>
        </authorList>
    </citation>
    <scope>NUCLEOTIDE SEQUENCE [LARGE SCALE GENOMIC DNA]</scope>
    <source>
        <strain evidence="1 2">WA</strain>
    </source>
</reference>
<dbReference type="Proteomes" id="UP000031512">
    <property type="component" value="Chromosome 3"/>
</dbReference>
<dbReference type="AlphaFoldDB" id="L0AZS0"/>
<dbReference type="RefSeq" id="XP_004830731.1">
    <property type="nucleotide sequence ID" value="XM_004830674.1"/>
</dbReference>
<dbReference type="OrthoDB" id="411182at2759"/>
<evidence type="ECO:0000313" key="2">
    <source>
        <dbReference type="Proteomes" id="UP000031512"/>
    </source>
</evidence>
<name>L0AZS0_THEEQ</name>
<dbReference type="eggNOG" id="ENOG502SP20">
    <property type="taxonomic scope" value="Eukaryota"/>
</dbReference>
<sequence length="523" mass="60194">MFTDVRICQFLTRKLSKWRGPGHVTTFRTTTSNSLASRRRYTTTSQLIANPTSSEAKLGDLSDNERPSIYINPVCMQLDQLLHNCDNYDSLLGVLVTHRGVMYLHNLVTVMTLLRDFAEKDKGEFQPDADDLFAGYSEMHSKQKTAHTTSIDESRLTKTQKAILAKAKSEILVHLEDPKNEHYMKASQHSRKLSDAIIRDERLLHVSSLNLYRYDLLLQDLYVNRNKLDIASACHVIISLDSLGHKYFRLYNGILKHLLRMPMPFSDEDPQTVNDIGNLLIKTCHCYVKAGFYDIPLYNRVCKGLFTSVSSGMSESEGFHRLLMNVVRLYGSVKSYDCHVFERIAELVQDKRLSAQDVSLLALAFSAHQNYTRLHDRVMYKVANEIETRPLEFGTRDLYNCISSFSNMSLYFERCWRIFSERLIEGIMYSINTADKLEFSVPELSSIVEKVCRIDNTSPFVNKLVEYTLIYLEDHINDITEDSAINLASSISLTNNHGKHDFLKPLYCRDEHIHATVHLEKSW</sequence>
<evidence type="ECO:0000313" key="1">
    <source>
        <dbReference type="EMBL" id="AFZ81065.1"/>
    </source>
</evidence>
<dbReference type="KEGG" id="beq:BEWA_004730"/>